<dbReference type="RefSeq" id="XP_001418566.1">
    <property type="nucleotide sequence ID" value="XM_001418529.1"/>
</dbReference>
<dbReference type="PANTHER" id="PTHR30618:SF0">
    <property type="entry name" value="PURINE-URACIL PERMEASE NCS1"/>
    <property type="match status" value="1"/>
</dbReference>
<keyword evidence="3 6" id="KW-0812">Transmembrane</keyword>
<dbReference type="AlphaFoldDB" id="A4RZF3"/>
<protein>
    <submittedName>
        <fullName evidence="7">NCS1 family transporter: cytosine/purines/uracil/thiamine/allantoin</fullName>
    </submittedName>
</protein>
<reference evidence="7 8" key="1">
    <citation type="journal article" date="2007" name="Proc. Natl. Acad. Sci. U.S.A.">
        <title>The tiny eukaryote Ostreococcus provides genomic insights into the paradox of plankton speciation.</title>
        <authorList>
            <person name="Palenik B."/>
            <person name="Grimwood J."/>
            <person name="Aerts A."/>
            <person name="Rouze P."/>
            <person name="Salamov A."/>
            <person name="Putnam N."/>
            <person name="Dupont C."/>
            <person name="Jorgensen R."/>
            <person name="Derelle E."/>
            <person name="Rombauts S."/>
            <person name="Zhou K."/>
            <person name="Otillar R."/>
            <person name="Merchant S.S."/>
            <person name="Podell S."/>
            <person name="Gaasterland T."/>
            <person name="Napoli C."/>
            <person name="Gendler K."/>
            <person name="Manuell A."/>
            <person name="Tai V."/>
            <person name="Vallon O."/>
            <person name="Piganeau G."/>
            <person name="Jancek S."/>
            <person name="Heijde M."/>
            <person name="Jabbari K."/>
            <person name="Bowler C."/>
            <person name="Lohr M."/>
            <person name="Robbens S."/>
            <person name="Werner G."/>
            <person name="Dubchak I."/>
            <person name="Pazour G.J."/>
            <person name="Ren Q."/>
            <person name="Paulsen I."/>
            <person name="Delwiche C."/>
            <person name="Schmutz J."/>
            <person name="Rokhsar D."/>
            <person name="Van de Peer Y."/>
            <person name="Moreau H."/>
            <person name="Grigoriev I.V."/>
        </authorList>
    </citation>
    <scope>NUCLEOTIDE SEQUENCE [LARGE SCALE GENOMIC DNA]</scope>
    <source>
        <strain evidence="7 8">CCE9901</strain>
    </source>
</reference>
<gene>
    <name evidence="7" type="ORF">OSTLU_49824</name>
</gene>
<feature type="transmembrane region" description="Helical" evidence="6">
    <location>
        <begin position="415"/>
        <end position="439"/>
    </location>
</feature>
<dbReference type="InterPro" id="IPR045225">
    <property type="entry name" value="Uracil/uridine/allantoin_perm"/>
</dbReference>
<evidence type="ECO:0000313" key="7">
    <source>
        <dbReference type="EMBL" id="ABO96859.1"/>
    </source>
</evidence>
<dbReference type="GO" id="GO:0043100">
    <property type="term" value="P:pyrimidine nucleobase salvage"/>
    <property type="evidence" value="ECO:0007669"/>
    <property type="project" value="EnsemblPlants"/>
</dbReference>
<evidence type="ECO:0000256" key="5">
    <source>
        <dbReference type="ARBA" id="ARBA00023136"/>
    </source>
</evidence>
<comment type="subcellular location">
    <subcellularLocation>
        <location evidence="1">Membrane</location>
        <topology evidence="1">Multi-pass membrane protein</topology>
    </subcellularLocation>
</comment>
<feature type="transmembrane region" description="Helical" evidence="6">
    <location>
        <begin position="392"/>
        <end position="409"/>
    </location>
</feature>
<keyword evidence="4 6" id="KW-1133">Transmembrane helix</keyword>
<sequence>MTTTVRLVARAPLRARARVAPSRRRRCAARASERAARWAIAAVEPESPDASLTNDDLKPVLASARTFALRDVASLWVGLVVCVPAWTLVAQVVDVGFAAGEAMAVVASANALVLAPMIANGAAGTKYGIGFPVYCRSAFGVRGASVATFARAIVGCGWFGIQTNVGGQALATMTRAMGFAANGTVLPWLGLSVEALVCYLTFLAAQLWVVYHGIESIRRVEEYAAPVLISLSLALFAWAVTAAGGVGPIFDAPSAFAVGGARAGEFWSALLPVLTATVGFWSTLSLNISDFTRYAKSQRDQIVGQAVGLPAFMTMFSFIALAVTSCTVVIFGGAISDPIELVSRINTGPLTTFLAMGGLSLATLSTNIAANVVAPANALVNACPRSMSFRKAGFITAALGTLCMPWKLAAGDGFIFVWLIGYAALLGPITGIMIADYFFVREQTLDIDALYSMDAKSQYWYANGFNVRALASFVVGAGVCVPGFLHAVGANPACSAFFRGLYANAWFVSFFLGGGLYLLLERAARATNKAKM</sequence>
<keyword evidence="8" id="KW-1185">Reference proteome</keyword>
<feature type="transmembrane region" description="Helical" evidence="6">
    <location>
        <begin position="266"/>
        <end position="288"/>
    </location>
</feature>
<dbReference type="Proteomes" id="UP000001568">
    <property type="component" value="Chromosome 6"/>
</dbReference>
<feature type="transmembrane region" description="Helical" evidence="6">
    <location>
        <begin position="139"/>
        <end position="161"/>
    </location>
</feature>
<organism evidence="7 8">
    <name type="scientific">Ostreococcus lucimarinus (strain CCE9901)</name>
    <dbReference type="NCBI Taxonomy" id="436017"/>
    <lineage>
        <taxon>Eukaryota</taxon>
        <taxon>Viridiplantae</taxon>
        <taxon>Chlorophyta</taxon>
        <taxon>Mamiellophyceae</taxon>
        <taxon>Mamiellales</taxon>
        <taxon>Bathycoccaceae</taxon>
        <taxon>Ostreococcus</taxon>
    </lineage>
</organism>
<dbReference type="GO" id="GO:0005886">
    <property type="term" value="C:plasma membrane"/>
    <property type="evidence" value="ECO:0007669"/>
    <property type="project" value="TreeGrafter"/>
</dbReference>
<dbReference type="Gene3D" id="1.10.4160.10">
    <property type="entry name" value="Hydantoin permease"/>
    <property type="match status" value="1"/>
</dbReference>
<feature type="transmembrane region" description="Helical" evidence="6">
    <location>
        <begin position="223"/>
        <end position="246"/>
    </location>
</feature>
<dbReference type="GO" id="GO:0015205">
    <property type="term" value="F:nucleobase transmembrane transporter activity"/>
    <property type="evidence" value="ECO:0007669"/>
    <property type="project" value="EnsemblPlants"/>
</dbReference>
<accession>A4RZF3</accession>
<evidence type="ECO:0000256" key="6">
    <source>
        <dbReference type="SAM" id="Phobius"/>
    </source>
</evidence>
<dbReference type="Pfam" id="PF02133">
    <property type="entry name" value="Transp_cyt_pur"/>
    <property type="match status" value="1"/>
</dbReference>
<comment type="similarity">
    <text evidence="2">Belongs to the purine-cytosine permease (2.A.39) family.</text>
</comment>
<dbReference type="eggNOG" id="KOG2466">
    <property type="taxonomic scope" value="Eukaryota"/>
</dbReference>
<dbReference type="OrthoDB" id="2018619at2759"/>
<feature type="transmembrane region" description="Helical" evidence="6">
    <location>
        <begin position="185"/>
        <end position="211"/>
    </location>
</feature>
<dbReference type="EMBL" id="CP000586">
    <property type="protein sequence ID" value="ABO96859.1"/>
    <property type="molecule type" value="Genomic_DNA"/>
</dbReference>
<dbReference type="Gramene" id="ABO96859">
    <property type="protein sequence ID" value="ABO96859"/>
    <property type="gene ID" value="OSTLU_49824"/>
</dbReference>
<dbReference type="GO" id="GO:0009526">
    <property type="term" value="C:plastid envelope"/>
    <property type="evidence" value="ECO:0007669"/>
    <property type="project" value="EnsemblPlants"/>
</dbReference>
<dbReference type="HOGENOM" id="CLU_021555_0_1_1"/>
<keyword evidence="5 6" id="KW-0472">Membrane</keyword>
<feature type="transmembrane region" description="Helical" evidence="6">
    <location>
        <begin position="355"/>
        <end position="380"/>
    </location>
</feature>
<evidence type="ECO:0000313" key="8">
    <source>
        <dbReference type="Proteomes" id="UP000001568"/>
    </source>
</evidence>
<evidence type="ECO:0000256" key="3">
    <source>
        <dbReference type="ARBA" id="ARBA00022692"/>
    </source>
</evidence>
<dbReference type="CDD" id="cd11485">
    <property type="entry name" value="SLC-NCS1sbd_YbbW-like"/>
    <property type="match status" value="1"/>
</dbReference>
<proteinExistence type="inferred from homology"/>
<dbReference type="GeneID" id="5002372"/>
<feature type="transmembrane region" description="Helical" evidence="6">
    <location>
        <begin position="309"/>
        <end position="335"/>
    </location>
</feature>
<evidence type="ECO:0000256" key="4">
    <source>
        <dbReference type="ARBA" id="ARBA00022989"/>
    </source>
</evidence>
<feature type="transmembrane region" description="Helical" evidence="6">
    <location>
        <begin position="497"/>
        <end position="520"/>
    </location>
</feature>
<feature type="transmembrane region" description="Helical" evidence="6">
    <location>
        <begin position="67"/>
        <end position="89"/>
    </location>
</feature>
<name>A4RZF3_OSTLU</name>
<evidence type="ECO:0000256" key="2">
    <source>
        <dbReference type="ARBA" id="ARBA00008974"/>
    </source>
</evidence>
<feature type="transmembrane region" description="Helical" evidence="6">
    <location>
        <begin position="460"/>
        <end position="485"/>
    </location>
</feature>
<evidence type="ECO:0000256" key="1">
    <source>
        <dbReference type="ARBA" id="ARBA00004141"/>
    </source>
</evidence>
<dbReference type="PANTHER" id="PTHR30618">
    <property type="entry name" value="NCS1 FAMILY PURINE/PYRIMIDINE TRANSPORTER"/>
    <property type="match status" value="1"/>
</dbReference>
<dbReference type="InterPro" id="IPR001248">
    <property type="entry name" value="Pur-cyt_permease"/>
</dbReference>
<dbReference type="OMA" id="GWNWRAV"/>
<dbReference type="KEGG" id="olu:OSTLU_49824"/>